<protein>
    <submittedName>
        <fullName evidence="10">Ger(X)C family spore germination protein</fullName>
    </submittedName>
</protein>
<reference evidence="11" key="1">
    <citation type="journal article" date="2019" name="Int. J. Syst. Evol. Microbiol.">
        <title>The Global Catalogue of Microorganisms (GCM) 10K type strain sequencing project: providing services to taxonomists for standard genome sequencing and annotation.</title>
        <authorList>
            <consortium name="The Broad Institute Genomics Platform"/>
            <consortium name="The Broad Institute Genome Sequencing Center for Infectious Disease"/>
            <person name="Wu L."/>
            <person name="Ma J."/>
        </authorList>
    </citation>
    <scope>NUCLEOTIDE SEQUENCE [LARGE SCALE GENOMIC DNA]</scope>
    <source>
        <strain evidence="11">CCUG 59129</strain>
    </source>
</reference>
<keyword evidence="3" id="KW-0309">Germination</keyword>
<evidence type="ECO:0000259" key="9">
    <source>
        <dbReference type="Pfam" id="PF25198"/>
    </source>
</evidence>
<dbReference type="Gene3D" id="3.30.300.210">
    <property type="entry name" value="Nutrient germinant receptor protein C, domain 3"/>
    <property type="match status" value="1"/>
</dbReference>
<dbReference type="Proteomes" id="UP001596989">
    <property type="component" value="Unassembled WGS sequence"/>
</dbReference>
<evidence type="ECO:0000256" key="7">
    <source>
        <dbReference type="ARBA" id="ARBA00023288"/>
    </source>
</evidence>
<dbReference type="InterPro" id="IPR008844">
    <property type="entry name" value="Spore_GerAC-like"/>
</dbReference>
<dbReference type="InterPro" id="IPR038501">
    <property type="entry name" value="Spore_GerAC_C_sf"/>
</dbReference>
<evidence type="ECO:0000259" key="8">
    <source>
        <dbReference type="Pfam" id="PF05504"/>
    </source>
</evidence>
<dbReference type="InterPro" id="IPR046953">
    <property type="entry name" value="Spore_GerAC-like_C"/>
</dbReference>
<organism evidence="10 11">
    <name type="scientific">Paenibacillus chungangensis</name>
    <dbReference type="NCBI Taxonomy" id="696535"/>
    <lineage>
        <taxon>Bacteria</taxon>
        <taxon>Bacillati</taxon>
        <taxon>Bacillota</taxon>
        <taxon>Bacilli</taxon>
        <taxon>Bacillales</taxon>
        <taxon>Paenibacillaceae</taxon>
        <taxon>Paenibacillus</taxon>
    </lineage>
</organism>
<name>A0ABW3HLV4_9BACL</name>
<evidence type="ECO:0000256" key="3">
    <source>
        <dbReference type="ARBA" id="ARBA00022544"/>
    </source>
</evidence>
<dbReference type="EMBL" id="JBHTJZ010000005">
    <property type="protein sequence ID" value="MFD0958460.1"/>
    <property type="molecule type" value="Genomic_DNA"/>
</dbReference>
<dbReference type="RefSeq" id="WP_377562239.1">
    <property type="nucleotide sequence ID" value="NZ_JBHTJZ010000005.1"/>
</dbReference>
<keyword evidence="4" id="KW-0732">Signal</keyword>
<evidence type="ECO:0000256" key="2">
    <source>
        <dbReference type="ARBA" id="ARBA00007886"/>
    </source>
</evidence>
<evidence type="ECO:0000256" key="4">
    <source>
        <dbReference type="ARBA" id="ARBA00022729"/>
    </source>
</evidence>
<evidence type="ECO:0000256" key="6">
    <source>
        <dbReference type="ARBA" id="ARBA00023139"/>
    </source>
</evidence>
<dbReference type="PANTHER" id="PTHR35789:SF1">
    <property type="entry name" value="SPORE GERMINATION PROTEIN B3"/>
    <property type="match status" value="1"/>
</dbReference>
<evidence type="ECO:0000256" key="1">
    <source>
        <dbReference type="ARBA" id="ARBA00004635"/>
    </source>
</evidence>
<evidence type="ECO:0000313" key="10">
    <source>
        <dbReference type="EMBL" id="MFD0958460.1"/>
    </source>
</evidence>
<sequence>MRRYILIATVFAATALLIVSCDTDTKDIEKLNYATAIGIDFKEGKFIGYVQFVNLPSIAKQADGKKEPAKIWIGKGTGETFEESFFDIYRTSQERIYWGHLTAIIIHESAIKQGIDSIYDSFSRYYEFRLTPWVFGTRSSIEDILNARGFYEQSPLSTVLQDPEGIYTQSSQIHSIRLHRLMSQVNEPGYTTAIPTLSINRETWRSNGKTEPKLMIDGAIFLENERYTGYMPIKQLQGLRWIQPQTVRAAVEVPTAKKPIVAIVIDKPKAHITMRSDSEKPRFEIQLKAQGYMTNRAKNQMLQLHELEKATEEAIAKQIQETYENARTKGIDIYNFEYFMFRHHNWLWKKIHYSDKKLIAKDTIQDISVRLKVKHTGSEKNTRVQQEER</sequence>
<keyword evidence="6" id="KW-0564">Palmitate</keyword>
<dbReference type="Pfam" id="PF05504">
    <property type="entry name" value="Spore_GerAC"/>
    <property type="match status" value="1"/>
</dbReference>
<evidence type="ECO:0000256" key="5">
    <source>
        <dbReference type="ARBA" id="ARBA00023136"/>
    </source>
</evidence>
<evidence type="ECO:0000313" key="11">
    <source>
        <dbReference type="Proteomes" id="UP001596989"/>
    </source>
</evidence>
<keyword evidence="7" id="KW-0449">Lipoprotein</keyword>
<dbReference type="Pfam" id="PF25198">
    <property type="entry name" value="Spore_GerAC_N"/>
    <property type="match status" value="1"/>
</dbReference>
<dbReference type="InterPro" id="IPR057336">
    <property type="entry name" value="GerAC_N"/>
</dbReference>
<dbReference type="PANTHER" id="PTHR35789">
    <property type="entry name" value="SPORE GERMINATION PROTEIN B3"/>
    <property type="match status" value="1"/>
</dbReference>
<comment type="caution">
    <text evidence="10">The sequence shown here is derived from an EMBL/GenBank/DDBJ whole genome shotgun (WGS) entry which is preliminary data.</text>
</comment>
<accession>A0ABW3HLV4</accession>
<proteinExistence type="inferred from homology"/>
<keyword evidence="5" id="KW-0472">Membrane</keyword>
<dbReference type="NCBIfam" id="TIGR02887">
    <property type="entry name" value="spore_ger_x_C"/>
    <property type="match status" value="1"/>
</dbReference>
<comment type="subcellular location">
    <subcellularLocation>
        <location evidence="1">Membrane</location>
        <topology evidence="1">Lipid-anchor</topology>
    </subcellularLocation>
</comment>
<comment type="similarity">
    <text evidence="2">Belongs to the GerABKC lipoprotein family.</text>
</comment>
<keyword evidence="11" id="KW-1185">Reference proteome</keyword>
<gene>
    <name evidence="10" type="ORF">ACFQ2I_03580</name>
</gene>
<feature type="domain" description="Spore germination protein N-terminal" evidence="9">
    <location>
        <begin position="24"/>
        <end position="198"/>
    </location>
</feature>
<dbReference type="PROSITE" id="PS51257">
    <property type="entry name" value="PROKAR_LIPOPROTEIN"/>
    <property type="match status" value="1"/>
</dbReference>
<feature type="domain" description="Spore germination GerAC-like C-terminal" evidence="8">
    <location>
        <begin position="218"/>
        <end position="377"/>
    </location>
</feature>